<dbReference type="InterPro" id="IPR003761">
    <property type="entry name" value="Exonuc_VII_S"/>
</dbReference>
<evidence type="ECO:0000256" key="6">
    <source>
        <dbReference type="HAMAP-Rule" id="MF_00337"/>
    </source>
</evidence>
<dbReference type="GO" id="GO:0008855">
    <property type="term" value="F:exodeoxyribonuclease VII activity"/>
    <property type="evidence" value="ECO:0007669"/>
    <property type="project" value="UniProtKB-UniRule"/>
</dbReference>
<dbReference type="EC" id="3.1.11.6" evidence="6"/>
<dbReference type="PIRSF" id="PIRSF006488">
    <property type="entry name" value="Exonuc_VII_S"/>
    <property type="match status" value="1"/>
</dbReference>
<dbReference type="PANTHER" id="PTHR34137:SF1">
    <property type="entry name" value="EXODEOXYRIBONUCLEASE 7 SMALL SUBUNIT"/>
    <property type="match status" value="1"/>
</dbReference>
<gene>
    <name evidence="6 7" type="primary">xseB</name>
    <name evidence="7" type="ORF">OHM77_12735</name>
</gene>
<dbReference type="Pfam" id="PF02609">
    <property type="entry name" value="Exonuc_VII_S"/>
    <property type="match status" value="1"/>
</dbReference>
<dbReference type="HAMAP" id="MF_00337">
    <property type="entry name" value="Exonuc_7_S"/>
    <property type="match status" value="1"/>
</dbReference>
<evidence type="ECO:0000256" key="2">
    <source>
        <dbReference type="ARBA" id="ARBA00022490"/>
    </source>
</evidence>
<dbReference type="GO" id="GO:0009318">
    <property type="term" value="C:exodeoxyribonuclease VII complex"/>
    <property type="evidence" value="ECO:0007669"/>
    <property type="project" value="UniProtKB-UniRule"/>
</dbReference>
<dbReference type="PANTHER" id="PTHR34137">
    <property type="entry name" value="EXODEOXYRIBONUCLEASE 7 SMALL SUBUNIT"/>
    <property type="match status" value="1"/>
</dbReference>
<proteinExistence type="inferred from homology"/>
<keyword evidence="3 6" id="KW-0540">Nuclease</keyword>
<sequence length="81" mass="8923">MTEKSAPGEAPASFESTLRELEAIVQSMESGDAPLEESLAAYERGMALLRHCQETLAAAERRLSILENGELRDFAPERESQ</sequence>
<evidence type="ECO:0000313" key="7">
    <source>
        <dbReference type="EMBL" id="WIM05528.1"/>
    </source>
</evidence>
<comment type="catalytic activity">
    <reaction evidence="6">
        <text>Exonucleolytic cleavage in either 5'- to 3'- or 3'- to 5'-direction to yield nucleoside 5'-phosphates.</text>
        <dbReference type="EC" id="3.1.11.6"/>
    </reaction>
</comment>
<keyword evidence="2 6" id="KW-0963">Cytoplasm</keyword>
<dbReference type="AlphaFoldDB" id="A0AA49FL64"/>
<name>A0AA49FL64_9PROT</name>
<reference evidence="7" key="1">
    <citation type="journal article" date="2023" name="Nat. Microbiol.">
        <title>Enrichment and characterization of a nitric oxide-reducing microbial community in a continuous bioreactor.</title>
        <authorList>
            <person name="Garrido-Amador P."/>
            <person name="Stortenbeker N."/>
            <person name="Wessels H.J.C.T."/>
            <person name="Speth D.R."/>
            <person name="Garcia-Heredia I."/>
            <person name="Kartal B."/>
        </authorList>
    </citation>
    <scope>NUCLEOTIDE SEQUENCE</scope>
    <source>
        <strain evidence="7">MAG1</strain>
    </source>
</reference>
<dbReference type="Proteomes" id="UP001234916">
    <property type="component" value="Chromosome"/>
</dbReference>
<protein>
    <recommendedName>
        <fullName evidence="6">Exodeoxyribonuclease 7 small subunit</fullName>
        <ecNumber evidence="6">3.1.11.6</ecNumber>
    </recommendedName>
    <alternativeName>
        <fullName evidence="6">Exodeoxyribonuclease VII small subunit</fullName>
        <shortName evidence="6">Exonuclease VII small subunit</shortName>
    </alternativeName>
</protein>
<dbReference type="GO" id="GO:0006308">
    <property type="term" value="P:DNA catabolic process"/>
    <property type="evidence" value="ECO:0007669"/>
    <property type="project" value="UniProtKB-UniRule"/>
</dbReference>
<comment type="function">
    <text evidence="6">Bidirectionally degrades single-stranded DNA into large acid-insoluble oligonucleotides, which are then degraded further into small acid-soluble oligonucleotides.</text>
</comment>
<dbReference type="Gene3D" id="1.10.287.1040">
    <property type="entry name" value="Exonuclease VII, small subunit"/>
    <property type="match status" value="1"/>
</dbReference>
<dbReference type="EMBL" id="CP107246">
    <property type="protein sequence ID" value="WIM05528.1"/>
    <property type="molecule type" value="Genomic_DNA"/>
</dbReference>
<dbReference type="SUPFAM" id="SSF116842">
    <property type="entry name" value="XseB-like"/>
    <property type="match status" value="1"/>
</dbReference>
<comment type="similarity">
    <text evidence="1 6">Belongs to the XseB family.</text>
</comment>
<keyword evidence="5 6" id="KW-0269">Exonuclease</keyword>
<dbReference type="InterPro" id="IPR037004">
    <property type="entry name" value="Exonuc_VII_ssu_sf"/>
</dbReference>
<evidence type="ECO:0000256" key="4">
    <source>
        <dbReference type="ARBA" id="ARBA00022801"/>
    </source>
</evidence>
<organism evidence="7">
    <name type="scientific">Candidatus Nitricoxidivorans perseverans</name>
    <dbReference type="NCBI Taxonomy" id="2975601"/>
    <lineage>
        <taxon>Bacteria</taxon>
        <taxon>Pseudomonadati</taxon>
        <taxon>Pseudomonadota</taxon>
        <taxon>Betaproteobacteria</taxon>
        <taxon>Nitrosomonadales</taxon>
        <taxon>Sterolibacteriaceae</taxon>
        <taxon>Candidatus Nitricoxidivorans</taxon>
    </lineage>
</organism>
<dbReference type="NCBIfam" id="NF002140">
    <property type="entry name" value="PRK00977.1-4"/>
    <property type="match status" value="1"/>
</dbReference>
<keyword evidence="4 6" id="KW-0378">Hydrolase</keyword>
<dbReference type="NCBIfam" id="TIGR01280">
    <property type="entry name" value="xseB"/>
    <property type="match status" value="1"/>
</dbReference>
<accession>A0AA49FL64</accession>
<evidence type="ECO:0000256" key="5">
    <source>
        <dbReference type="ARBA" id="ARBA00022839"/>
    </source>
</evidence>
<comment type="subunit">
    <text evidence="6">Heterooligomer composed of large and small subunits.</text>
</comment>
<dbReference type="KEGG" id="npv:OHM77_12735"/>
<evidence type="ECO:0000256" key="3">
    <source>
        <dbReference type="ARBA" id="ARBA00022722"/>
    </source>
</evidence>
<evidence type="ECO:0000256" key="1">
    <source>
        <dbReference type="ARBA" id="ARBA00009998"/>
    </source>
</evidence>
<dbReference type="GO" id="GO:0005829">
    <property type="term" value="C:cytosol"/>
    <property type="evidence" value="ECO:0007669"/>
    <property type="project" value="TreeGrafter"/>
</dbReference>
<comment type="subcellular location">
    <subcellularLocation>
        <location evidence="6">Cytoplasm</location>
    </subcellularLocation>
</comment>